<gene>
    <name evidence="2" type="ORF">g.8910</name>
</gene>
<dbReference type="InterPro" id="IPR027417">
    <property type="entry name" value="P-loop_NTPase"/>
</dbReference>
<dbReference type="Gene3D" id="3.40.50.300">
    <property type="entry name" value="P-loop containing nucleotide triphosphate hydrolases"/>
    <property type="match status" value="1"/>
</dbReference>
<dbReference type="SUPFAM" id="SSF52540">
    <property type="entry name" value="P-loop containing nucleoside triphosphate hydrolases"/>
    <property type="match status" value="1"/>
</dbReference>
<dbReference type="GO" id="GO:0006044">
    <property type="term" value="P:N-acetylglucosamine metabolic process"/>
    <property type="evidence" value="ECO:0007669"/>
    <property type="project" value="TreeGrafter"/>
</dbReference>
<protein>
    <recommendedName>
        <fullName evidence="1">Sulfotransferase domain-containing protein</fullName>
    </recommendedName>
</protein>
<dbReference type="GO" id="GO:0006790">
    <property type="term" value="P:sulfur compound metabolic process"/>
    <property type="evidence" value="ECO:0007669"/>
    <property type="project" value="TreeGrafter"/>
</dbReference>
<dbReference type="FunFam" id="3.40.50.300:FF:001931">
    <property type="entry name" value="Blast:Carbohydrate sulfotransferase 4"/>
    <property type="match status" value="1"/>
</dbReference>
<dbReference type="InterPro" id="IPR000863">
    <property type="entry name" value="Sulfotransferase_dom"/>
</dbReference>
<accession>A0A1B6DXR3</accession>
<dbReference type="PANTHER" id="PTHR10704:SF44">
    <property type="entry name" value="LD35051P-RELATED"/>
    <property type="match status" value="1"/>
</dbReference>
<dbReference type="PANTHER" id="PTHR10704">
    <property type="entry name" value="CARBOHYDRATE SULFOTRANSFERASE"/>
    <property type="match status" value="1"/>
</dbReference>
<dbReference type="InterPro" id="IPR051135">
    <property type="entry name" value="Gal/GlcNAc/GalNAc_ST"/>
</dbReference>
<dbReference type="AlphaFoldDB" id="A0A1B6DXR3"/>
<name>A0A1B6DXR3_9HEMI</name>
<dbReference type="Pfam" id="PF00685">
    <property type="entry name" value="Sulfotransfer_1"/>
    <property type="match status" value="1"/>
</dbReference>
<evidence type="ECO:0000313" key="2">
    <source>
        <dbReference type="EMBL" id="JAS30468.1"/>
    </source>
</evidence>
<feature type="domain" description="Sulfotransferase" evidence="1">
    <location>
        <begin position="127"/>
        <end position="399"/>
    </location>
</feature>
<dbReference type="EMBL" id="GEDC01006830">
    <property type="protein sequence ID" value="JAS30468.1"/>
    <property type="molecule type" value="Transcribed_RNA"/>
</dbReference>
<proteinExistence type="predicted"/>
<organism evidence="2">
    <name type="scientific">Clastoptera arizonana</name>
    <name type="common">Arizona spittle bug</name>
    <dbReference type="NCBI Taxonomy" id="38151"/>
    <lineage>
        <taxon>Eukaryota</taxon>
        <taxon>Metazoa</taxon>
        <taxon>Ecdysozoa</taxon>
        <taxon>Arthropoda</taxon>
        <taxon>Hexapoda</taxon>
        <taxon>Insecta</taxon>
        <taxon>Pterygota</taxon>
        <taxon>Neoptera</taxon>
        <taxon>Paraneoptera</taxon>
        <taxon>Hemiptera</taxon>
        <taxon>Auchenorrhyncha</taxon>
        <taxon>Cercopoidea</taxon>
        <taxon>Clastopteridae</taxon>
        <taxon>Clastoptera</taxon>
    </lineage>
</organism>
<reference evidence="2" key="1">
    <citation type="submission" date="2015-12" db="EMBL/GenBank/DDBJ databases">
        <title>De novo transcriptome assembly of four potential Pierce s Disease insect vectors from Arizona vineyards.</title>
        <authorList>
            <person name="Tassone E.E."/>
        </authorList>
    </citation>
    <scope>NUCLEOTIDE SEQUENCE</scope>
</reference>
<evidence type="ECO:0000259" key="1">
    <source>
        <dbReference type="Pfam" id="PF00685"/>
    </source>
</evidence>
<dbReference type="GO" id="GO:0001517">
    <property type="term" value="F:N-acetylglucosamine 6-O-sulfotransferase activity"/>
    <property type="evidence" value="ECO:0007669"/>
    <property type="project" value="TreeGrafter"/>
</dbReference>
<sequence>MPELAYHGLWNSLQHNKWRTESLSKRFSLVSLCVVTAFCVGTVVLSQRLAASTSLHIAIGRTIQSWTSNDIERMGNLTAEIEEAVAEQRFILSQEMVNYKFPGGKYNVSAKSLSDLVPELRGQPLRSIIITSWRSGSTFLGDVLNSHPGNYYHYEPLLDYDIIQIRGAPLSTAALQTIRDLLLCNYTYLDHYLEYGQDHNWLFTHNTRLWDRCLLHPHLCWIPQFLSQMCSLFPFQSMKVVRLRLRLVEQLLSDPSLNIRVIYLVRDPRGTMQSRRHRDWCPGQPDCWDPSRLCTDLTSDYSAALRFAEKFPNTFRAVRYEDLSLKPYKGVKNLLNFFGLDFHPSVKEFLDTHTKTNAGGVSSTFRNSKVAPFHWRQDLSFREVRSIQKVCRPAMAAWGYLVAFNSSHQRDFNPITSHFTL</sequence>